<dbReference type="Proteomes" id="UP000005755">
    <property type="component" value="Unassembled WGS sequence"/>
</dbReference>
<evidence type="ECO:0000313" key="1">
    <source>
        <dbReference type="EMBL" id="EFR47513.1"/>
    </source>
</evidence>
<reference evidence="2" key="1">
    <citation type="journal article" date="2014" name="Genome Announc.">
        <title>Draft genome sequences of six enterohepatic helicobacter species isolated from humans and one from rhesus macaques.</title>
        <authorList>
            <person name="Shen Z."/>
            <person name="Sheh A."/>
            <person name="Young S.K."/>
            <person name="Abouelliel A."/>
            <person name="Ward D.V."/>
            <person name="Earl A.M."/>
            <person name="Fox J.G."/>
        </authorList>
    </citation>
    <scope>NUCLEOTIDE SEQUENCE [LARGE SCALE GENOMIC DNA]</scope>
    <source>
        <strain evidence="2">CCUG 18818</strain>
    </source>
</reference>
<evidence type="ECO:0000313" key="2">
    <source>
        <dbReference type="Proteomes" id="UP000005755"/>
    </source>
</evidence>
<gene>
    <name evidence="1" type="ORF">HCCG_02061</name>
</gene>
<organism evidence="1 2">
    <name type="scientific">Helicobacter cinaedi CCUG 18818 = ATCC BAA-847</name>
    <dbReference type="NCBI Taxonomy" id="537971"/>
    <lineage>
        <taxon>Bacteria</taxon>
        <taxon>Pseudomonadati</taxon>
        <taxon>Campylobacterota</taxon>
        <taxon>Epsilonproteobacteria</taxon>
        <taxon>Campylobacterales</taxon>
        <taxon>Helicobacteraceae</taxon>
        <taxon>Helicobacter</taxon>
    </lineage>
</organism>
<proteinExistence type="predicted"/>
<dbReference type="EMBL" id="DS990394">
    <property type="protein sequence ID" value="EFR47513.1"/>
    <property type="molecule type" value="Genomic_DNA"/>
</dbReference>
<name>A0ABN0BCY6_9HELI</name>
<accession>A0ABN0BCY6</accession>
<protein>
    <submittedName>
        <fullName evidence="1">Uncharacterized protein</fullName>
    </submittedName>
</protein>
<sequence length="45" mass="5514">MGRFSPFLNFYMLEYCQCPSRSRTCFSPFLNFYMLEWESCESNNH</sequence>
<keyword evidence="2" id="KW-1185">Reference proteome</keyword>